<feature type="compositionally biased region" description="Basic and acidic residues" evidence="1">
    <location>
        <begin position="174"/>
        <end position="183"/>
    </location>
</feature>
<dbReference type="GeneID" id="93591364"/>
<gene>
    <name evidence="2" type="ORF">DFL_009053</name>
</gene>
<dbReference type="EMBL" id="SAEB01000012">
    <property type="protein sequence ID" value="RVD81179.1"/>
    <property type="molecule type" value="Genomic_DNA"/>
</dbReference>
<feature type="compositionally biased region" description="Polar residues" evidence="1">
    <location>
        <begin position="691"/>
        <end position="700"/>
    </location>
</feature>
<reference evidence="2 3" key="1">
    <citation type="submission" date="2019-01" db="EMBL/GenBank/DDBJ databases">
        <title>Intercellular communication is required for trap formation in the nematode-trapping fungus Duddingtonia flagrans.</title>
        <authorList>
            <person name="Youssar L."/>
            <person name="Wernet V."/>
            <person name="Hensel N."/>
            <person name="Hildebrandt H.-G."/>
            <person name="Fischer R."/>
        </authorList>
    </citation>
    <scope>NUCLEOTIDE SEQUENCE [LARGE SCALE GENOMIC DNA]</scope>
    <source>
        <strain evidence="2 3">CBS H-5679</strain>
    </source>
</reference>
<feature type="compositionally biased region" description="Acidic residues" evidence="1">
    <location>
        <begin position="264"/>
        <end position="276"/>
    </location>
</feature>
<feature type="compositionally biased region" description="Low complexity" evidence="1">
    <location>
        <begin position="648"/>
        <end position="670"/>
    </location>
</feature>
<organism evidence="2 3">
    <name type="scientific">Arthrobotrys flagrans</name>
    <name type="common">Nematode-trapping fungus</name>
    <name type="synonym">Trichothecium flagrans</name>
    <dbReference type="NCBI Taxonomy" id="97331"/>
    <lineage>
        <taxon>Eukaryota</taxon>
        <taxon>Fungi</taxon>
        <taxon>Dikarya</taxon>
        <taxon>Ascomycota</taxon>
        <taxon>Pezizomycotina</taxon>
        <taxon>Orbiliomycetes</taxon>
        <taxon>Orbiliales</taxon>
        <taxon>Orbiliaceae</taxon>
        <taxon>Arthrobotrys</taxon>
    </lineage>
</organism>
<feature type="compositionally biased region" description="Low complexity" evidence="1">
    <location>
        <begin position="717"/>
        <end position="734"/>
    </location>
</feature>
<evidence type="ECO:0000313" key="2">
    <source>
        <dbReference type="EMBL" id="RVD81179.1"/>
    </source>
</evidence>
<dbReference type="Proteomes" id="UP000283090">
    <property type="component" value="Unassembled WGS sequence"/>
</dbReference>
<feature type="compositionally biased region" description="Polar residues" evidence="1">
    <location>
        <begin position="251"/>
        <end position="262"/>
    </location>
</feature>
<accession>A0A436ZQJ9</accession>
<proteinExistence type="predicted"/>
<dbReference type="GO" id="GO:0003677">
    <property type="term" value="F:DNA binding"/>
    <property type="evidence" value="ECO:0007669"/>
    <property type="project" value="InterPro"/>
</dbReference>
<feature type="region of interest" description="Disordered" evidence="1">
    <location>
        <begin position="527"/>
        <end position="857"/>
    </location>
</feature>
<feature type="compositionally biased region" description="Acidic residues" evidence="1">
    <location>
        <begin position="15"/>
        <end position="28"/>
    </location>
</feature>
<comment type="caution">
    <text evidence="2">The sequence shown here is derived from an EMBL/GenBank/DDBJ whole genome shotgun (WGS) entry which is preliminary data.</text>
</comment>
<feature type="compositionally biased region" description="Acidic residues" evidence="1">
    <location>
        <begin position="477"/>
        <end position="492"/>
    </location>
</feature>
<feature type="compositionally biased region" description="Basic and acidic residues" evidence="1">
    <location>
        <begin position="959"/>
        <end position="979"/>
    </location>
</feature>
<feature type="compositionally biased region" description="Low complexity" evidence="1">
    <location>
        <begin position="73"/>
        <end position="82"/>
    </location>
</feature>
<feature type="region of interest" description="Disordered" evidence="1">
    <location>
        <begin position="472"/>
        <end position="496"/>
    </location>
</feature>
<dbReference type="RefSeq" id="XP_067486723.1">
    <property type="nucleotide sequence ID" value="XM_067638879.1"/>
</dbReference>
<evidence type="ECO:0000256" key="1">
    <source>
        <dbReference type="SAM" id="MobiDB-lite"/>
    </source>
</evidence>
<dbReference type="AlphaFoldDB" id="A0A436ZQJ9"/>
<sequence length="998" mass="111491">MFSGRPRYQTSSTTEDYDDDEDDDEVEGVEMPPPKESKPKLSPGSEAPKASSSGILISTTLENYWQKKPQRETTPITVPTTTALSEAREQKQQQQSVSRKTSARDSPASDYSARRVQIQEATKGSGDDDSQDDESVIVVKSPVVSTLKTKPRPRPSGLIGHRHGSSPTAPNPFSKRDLLRPFEDTDSDSDEVMQERDELSDEEDDNGYGDLDEMDEDFLPEASDHQDSDEEEYEDASDELMGIGSRRIPGFSQSSPPQQLEISGTEEDSEDSDVPDDGVRTPTKTGLADVDVTPRRSMANPNLLQEDPDELERQEEKAKQEIVNEVLNRHAEVAAKTNFEVVVIMPKYEDVADHLFNPDEWEAVAIDWRYTRDDGHVTYQIIYKDGHTRIVEGSEILDHIDPQVLEDFENDLFAREENPETWYFPNFKPPGGAFAGGTGITSGAVKRRGRRTEARIFLDNCYRLGMPEEFNIPITDSSEDENNDDEVEEEAEEAVRDVTGVRGPILASQYDKFDITDAEILATIRENESDNESWDGGRSGRGRSRGRPSTSTRGQTVARLTRAATKRTRGRPPLTPTRGVSNPIRPQARPAAKSNVVEASATSGGRRRPRGSKNIPRMTSPTSSHKDIPLSFSVAAKPPSVRGRPKGSKNVVRSVTSNTSNSTSETSSLSEFPVSVKPITPVRPLDLSKLPTLTLTSQLARSGHPTPKPITQPEVSTPTRTLRPTRTPKPRGTPSGARGPGRPPKVPKEEDDLIEQTIRTAGANISSASASSSHHRRTLSATGQNPAADPERPKKRRRIRFGRNGPEEVSDDHSPPRKIVQAHPPTPQNKLKKPVEKLHKPNKLHKPAKKPDSDNEERVFRHEVDRIINKMLLDGAPAYHVQLRGSGSIKPTMWVRLENLQSKDARRKVKEFEAELIQRENEAKLARDRINAQLQRDRQRLAEREAQILGTKSPGRPPKRVDEEERREREKEEQRQREKIARRLAMQETLFAGTYSLS</sequence>
<dbReference type="PRINTS" id="PR00929">
    <property type="entry name" value="ATHOOK"/>
</dbReference>
<evidence type="ECO:0000313" key="3">
    <source>
        <dbReference type="Proteomes" id="UP000283090"/>
    </source>
</evidence>
<dbReference type="SMART" id="SM00384">
    <property type="entry name" value="AT_hook"/>
    <property type="match status" value="4"/>
</dbReference>
<feature type="compositionally biased region" description="Polar residues" evidence="1">
    <location>
        <begin position="50"/>
        <end position="63"/>
    </location>
</feature>
<dbReference type="OrthoDB" id="5428683at2759"/>
<dbReference type="PANTHER" id="PTHR35711">
    <property type="entry name" value="EXPRESSED PROTEIN"/>
    <property type="match status" value="1"/>
</dbReference>
<feature type="region of interest" description="Disordered" evidence="1">
    <location>
        <begin position="936"/>
        <end position="979"/>
    </location>
</feature>
<keyword evidence="3" id="KW-1185">Reference proteome</keyword>
<name>A0A436ZQJ9_ARTFL</name>
<evidence type="ECO:0008006" key="4">
    <source>
        <dbReference type="Google" id="ProtNLM"/>
    </source>
</evidence>
<dbReference type="VEuPathDB" id="FungiDB:DFL_009053"/>
<feature type="compositionally biased region" description="Acidic residues" evidence="1">
    <location>
        <begin position="227"/>
        <end position="238"/>
    </location>
</feature>
<dbReference type="InterPro" id="IPR017956">
    <property type="entry name" value="AT_hook_DNA-bd_motif"/>
</dbReference>
<dbReference type="PANTHER" id="PTHR35711:SF1">
    <property type="entry name" value="ECTODERMAL, ISOFORM F"/>
    <property type="match status" value="1"/>
</dbReference>
<feature type="compositionally biased region" description="Basic and acidic residues" evidence="1">
    <location>
        <begin position="936"/>
        <end position="946"/>
    </location>
</feature>
<protein>
    <recommendedName>
        <fullName evidence="4">Chromo domain-containing protein</fullName>
    </recommendedName>
</protein>
<feature type="region of interest" description="Disordered" evidence="1">
    <location>
        <begin position="1"/>
        <end position="316"/>
    </location>
</feature>
<feature type="compositionally biased region" description="Low complexity" evidence="1">
    <location>
        <begin position="547"/>
        <end position="563"/>
    </location>
</feature>
<feature type="compositionally biased region" description="Acidic residues" evidence="1">
    <location>
        <begin position="184"/>
        <end position="219"/>
    </location>
</feature>